<protein>
    <recommendedName>
        <fullName evidence="2">Alpha-2-macroglobulin domain-containing protein</fullName>
    </recommendedName>
</protein>
<feature type="non-terminal residue" evidence="1">
    <location>
        <position position="1"/>
    </location>
</feature>
<evidence type="ECO:0000313" key="1">
    <source>
        <dbReference type="EMBL" id="GFD52794.1"/>
    </source>
</evidence>
<accession>A0A699X7W6</accession>
<reference evidence="1" key="1">
    <citation type="journal article" date="2019" name="Sci. Rep.">
        <title>Draft genome of Tanacetum cinerariifolium, the natural source of mosquito coil.</title>
        <authorList>
            <person name="Yamashiro T."/>
            <person name="Shiraishi A."/>
            <person name="Satake H."/>
            <person name="Nakayama K."/>
        </authorList>
    </citation>
    <scope>NUCLEOTIDE SEQUENCE</scope>
</reference>
<evidence type="ECO:0008006" key="2">
    <source>
        <dbReference type="Google" id="ProtNLM"/>
    </source>
</evidence>
<gene>
    <name evidence="1" type="ORF">Tci_924763</name>
</gene>
<proteinExistence type="predicted"/>
<organism evidence="1">
    <name type="scientific">Tanacetum cinerariifolium</name>
    <name type="common">Dalmatian daisy</name>
    <name type="synonym">Chrysanthemum cinerariifolium</name>
    <dbReference type="NCBI Taxonomy" id="118510"/>
    <lineage>
        <taxon>Eukaryota</taxon>
        <taxon>Viridiplantae</taxon>
        <taxon>Streptophyta</taxon>
        <taxon>Embryophyta</taxon>
        <taxon>Tracheophyta</taxon>
        <taxon>Spermatophyta</taxon>
        <taxon>Magnoliopsida</taxon>
        <taxon>eudicotyledons</taxon>
        <taxon>Gunneridae</taxon>
        <taxon>Pentapetalae</taxon>
        <taxon>asterids</taxon>
        <taxon>campanulids</taxon>
        <taxon>Asterales</taxon>
        <taxon>Asteraceae</taxon>
        <taxon>Asteroideae</taxon>
        <taxon>Anthemideae</taxon>
        <taxon>Anthemidinae</taxon>
        <taxon>Tanacetum</taxon>
    </lineage>
</organism>
<feature type="non-terminal residue" evidence="1">
    <location>
        <position position="104"/>
    </location>
</feature>
<sequence length="104" mass="10998">VVISTALPRFMSPGDTIDVPVTLTNTTKNTLDIGIECVVTGPVKSVTIPNSLVGRKLSYSVAGPSVWLKPNAETRELFRFVATSVGEAKFVVKVIALKPQGVAS</sequence>
<comment type="caution">
    <text evidence="1">The sequence shown here is derived from an EMBL/GenBank/DDBJ whole genome shotgun (WGS) entry which is preliminary data.</text>
</comment>
<name>A0A699X7W6_TANCI</name>
<dbReference type="AlphaFoldDB" id="A0A699X7W6"/>
<dbReference type="EMBL" id="BKCJ011786445">
    <property type="protein sequence ID" value="GFD52794.1"/>
    <property type="molecule type" value="Genomic_DNA"/>
</dbReference>